<dbReference type="SMART" id="SM00343">
    <property type="entry name" value="ZnF_C2HC"/>
    <property type="match status" value="1"/>
</dbReference>
<dbReference type="PANTHER" id="PTHR35046">
    <property type="entry name" value="ZINC KNUCKLE (CCHC-TYPE) FAMILY PROTEIN"/>
    <property type="match status" value="1"/>
</dbReference>
<dbReference type="GO" id="GO:0003676">
    <property type="term" value="F:nucleic acid binding"/>
    <property type="evidence" value="ECO:0007669"/>
    <property type="project" value="InterPro"/>
</dbReference>
<keyword evidence="2" id="KW-0645">Protease</keyword>
<dbReference type="Pfam" id="PF00098">
    <property type="entry name" value="zf-CCHC"/>
    <property type="match status" value="1"/>
</dbReference>
<feature type="compositionally biased region" description="Basic and acidic residues" evidence="10">
    <location>
        <begin position="191"/>
        <end position="207"/>
    </location>
</feature>
<dbReference type="Gene3D" id="3.10.20.370">
    <property type="match status" value="1"/>
</dbReference>
<dbReference type="InterPro" id="IPR041373">
    <property type="entry name" value="RT_RNaseH"/>
</dbReference>
<dbReference type="CDD" id="cd09274">
    <property type="entry name" value="RNase_HI_RT_Ty3"/>
    <property type="match status" value="1"/>
</dbReference>
<feature type="compositionally biased region" description="Basic and acidic residues" evidence="10">
    <location>
        <begin position="256"/>
        <end position="265"/>
    </location>
</feature>
<dbReference type="SUPFAM" id="SSF57756">
    <property type="entry name" value="Retrovirus zinc finger-like domains"/>
    <property type="match status" value="1"/>
</dbReference>
<dbReference type="FunFam" id="1.10.340.70:FF:000001">
    <property type="entry name" value="Retrovirus-related Pol polyprotein from transposon gypsy-like Protein"/>
    <property type="match status" value="1"/>
</dbReference>
<evidence type="ECO:0000256" key="1">
    <source>
        <dbReference type="ARBA" id="ARBA00012493"/>
    </source>
</evidence>
<feature type="compositionally biased region" description="Polar residues" evidence="10">
    <location>
        <begin position="245"/>
        <end position="255"/>
    </location>
</feature>
<dbReference type="Pfam" id="PF24626">
    <property type="entry name" value="SH3_Tf2-1"/>
    <property type="match status" value="1"/>
</dbReference>
<dbReference type="InterPro" id="IPR005162">
    <property type="entry name" value="Retrotrans_gag_dom"/>
</dbReference>
<dbReference type="InterPro" id="IPR012337">
    <property type="entry name" value="RNaseH-like_sf"/>
</dbReference>
<dbReference type="Pfam" id="PF03732">
    <property type="entry name" value="Retrotrans_gag"/>
    <property type="match status" value="3"/>
</dbReference>
<feature type="region of interest" description="Disordered" evidence="10">
    <location>
        <begin position="191"/>
        <end position="265"/>
    </location>
</feature>
<comment type="caution">
    <text evidence="14">The sequence shown here is derived from an EMBL/GenBank/DDBJ whole genome shotgun (WGS) entry which is preliminary data.</text>
</comment>
<dbReference type="PROSITE" id="PS50994">
    <property type="entry name" value="INTEGRASE"/>
    <property type="match status" value="1"/>
</dbReference>
<dbReference type="Pfam" id="PF17917">
    <property type="entry name" value="RT_RNaseH"/>
    <property type="match status" value="1"/>
</dbReference>
<dbReference type="Pfam" id="PF00078">
    <property type="entry name" value="RVT_1"/>
    <property type="match status" value="1"/>
</dbReference>
<feature type="compositionally biased region" description="Low complexity" evidence="10">
    <location>
        <begin position="607"/>
        <end position="629"/>
    </location>
</feature>
<feature type="domain" description="CCHC-type" evidence="11">
    <location>
        <begin position="637"/>
        <end position="652"/>
    </location>
</feature>
<dbReference type="SUPFAM" id="SSF50630">
    <property type="entry name" value="Acid proteases"/>
    <property type="match status" value="1"/>
</dbReference>
<feature type="domain" description="Reverse transcriptase" evidence="12">
    <location>
        <begin position="854"/>
        <end position="1033"/>
    </location>
</feature>
<dbReference type="GO" id="GO:0004519">
    <property type="term" value="F:endonuclease activity"/>
    <property type="evidence" value="ECO:0007669"/>
    <property type="project" value="UniProtKB-KW"/>
</dbReference>
<gene>
    <name evidence="14" type="ORF">QYE76_015372</name>
</gene>
<dbReference type="FunFam" id="3.10.10.10:FF:000007">
    <property type="entry name" value="Retrovirus-related Pol polyprotein from transposon 17.6-like Protein"/>
    <property type="match status" value="1"/>
</dbReference>
<name>A0AAD8X7P4_LOLMU</name>
<dbReference type="GO" id="GO:0006508">
    <property type="term" value="P:proteolysis"/>
    <property type="evidence" value="ECO:0007669"/>
    <property type="project" value="UniProtKB-KW"/>
</dbReference>
<feature type="domain" description="Integrase catalytic" evidence="13">
    <location>
        <begin position="1371"/>
        <end position="1531"/>
    </location>
</feature>
<evidence type="ECO:0000256" key="6">
    <source>
        <dbReference type="ARBA" id="ARBA00022759"/>
    </source>
</evidence>
<keyword evidence="9" id="KW-0479">Metal-binding</keyword>
<dbReference type="InterPro" id="IPR041588">
    <property type="entry name" value="Integrase_H2C2"/>
</dbReference>
<feature type="compositionally biased region" description="Polar residues" evidence="10">
    <location>
        <begin position="225"/>
        <end position="235"/>
    </location>
</feature>
<dbReference type="GO" id="GO:0015074">
    <property type="term" value="P:DNA integration"/>
    <property type="evidence" value="ECO:0007669"/>
    <property type="project" value="InterPro"/>
</dbReference>
<feature type="region of interest" description="Disordered" evidence="10">
    <location>
        <begin position="1922"/>
        <end position="1953"/>
    </location>
</feature>
<feature type="compositionally biased region" description="Acidic residues" evidence="10">
    <location>
        <begin position="352"/>
        <end position="362"/>
    </location>
</feature>
<keyword evidence="8" id="KW-0695">RNA-directed DNA polymerase</keyword>
<accession>A0AAD8X7P4</accession>
<dbReference type="InterPro" id="IPR043128">
    <property type="entry name" value="Rev_trsase/Diguanyl_cyclase"/>
</dbReference>
<dbReference type="PANTHER" id="PTHR35046:SF9">
    <property type="entry name" value="RNA-DIRECTED DNA POLYMERASE"/>
    <property type="match status" value="1"/>
</dbReference>
<evidence type="ECO:0000259" key="12">
    <source>
        <dbReference type="PROSITE" id="PS50878"/>
    </source>
</evidence>
<proteinExistence type="predicted"/>
<keyword evidence="6" id="KW-0255">Endonuclease</keyword>
<organism evidence="14 15">
    <name type="scientific">Lolium multiflorum</name>
    <name type="common">Italian ryegrass</name>
    <name type="synonym">Lolium perenne subsp. multiflorum</name>
    <dbReference type="NCBI Taxonomy" id="4521"/>
    <lineage>
        <taxon>Eukaryota</taxon>
        <taxon>Viridiplantae</taxon>
        <taxon>Streptophyta</taxon>
        <taxon>Embryophyta</taxon>
        <taxon>Tracheophyta</taxon>
        <taxon>Spermatophyta</taxon>
        <taxon>Magnoliopsida</taxon>
        <taxon>Liliopsida</taxon>
        <taxon>Poales</taxon>
        <taxon>Poaceae</taxon>
        <taxon>BOP clade</taxon>
        <taxon>Pooideae</taxon>
        <taxon>Poodae</taxon>
        <taxon>Poeae</taxon>
        <taxon>Poeae Chloroplast Group 2 (Poeae type)</taxon>
        <taxon>Loliodinae</taxon>
        <taxon>Loliinae</taxon>
        <taxon>Lolium</taxon>
    </lineage>
</organism>
<keyword evidence="9" id="KW-0863">Zinc-finger</keyword>
<evidence type="ECO:0000256" key="4">
    <source>
        <dbReference type="ARBA" id="ARBA00022695"/>
    </source>
</evidence>
<dbReference type="PROSITE" id="PS50158">
    <property type="entry name" value="ZF_CCHC"/>
    <property type="match status" value="1"/>
</dbReference>
<dbReference type="InterPro" id="IPR001969">
    <property type="entry name" value="Aspartic_peptidase_AS"/>
</dbReference>
<evidence type="ECO:0000256" key="2">
    <source>
        <dbReference type="ARBA" id="ARBA00022670"/>
    </source>
</evidence>
<evidence type="ECO:0000259" key="13">
    <source>
        <dbReference type="PROSITE" id="PS50994"/>
    </source>
</evidence>
<dbReference type="CDD" id="cd00303">
    <property type="entry name" value="retropepsin_like"/>
    <property type="match status" value="2"/>
</dbReference>
<dbReference type="InterPro" id="IPR036875">
    <property type="entry name" value="Znf_CCHC_sf"/>
</dbReference>
<evidence type="ECO:0000313" key="15">
    <source>
        <dbReference type="Proteomes" id="UP001231189"/>
    </source>
</evidence>
<dbReference type="FunFam" id="3.30.420.10:FF:000032">
    <property type="entry name" value="Retrovirus-related Pol polyprotein from transposon 297-like Protein"/>
    <property type="match status" value="1"/>
</dbReference>
<dbReference type="InterPro" id="IPR021109">
    <property type="entry name" value="Peptidase_aspartic_dom_sf"/>
</dbReference>
<dbReference type="Gene3D" id="2.40.70.10">
    <property type="entry name" value="Acid Proteases"/>
    <property type="match status" value="1"/>
</dbReference>
<dbReference type="Gene3D" id="3.30.70.270">
    <property type="match status" value="2"/>
</dbReference>
<evidence type="ECO:0000256" key="8">
    <source>
        <dbReference type="ARBA" id="ARBA00022918"/>
    </source>
</evidence>
<dbReference type="GO" id="GO:0008270">
    <property type="term" value="F:zinc ion binding"/>
    <property type="evidence" value="ECO:0007669"/>
    <property type="project" value="UniProtKB-KW"/>
</dbReference>
<dbReference type="PROSITE" id="PS00141">
    <property type="entry name" value="ASP_PROTEASE"/>
    <property type="match status" value="1"/>
</dbReference>
<keyword evidence="7" id="KW-0378">Hydrolase</keyword>
<dbReference type="GO" id="GO:0004190">
    <property type="term" value="F:aspartic-type endopeptidase activity"/>
    <property type="evidence" value="ECO:0007669"/>
    <property type="project" value="InterPro"/>
</dbReference>
<dbReference type="EC" id="2.7.7.49" evidence="1"/>
<dbReference type="InterPro" id="IPR000477">
    <property type="entry name" value="RT_dom"/>
</dbReference>
<evidence type="ECO:0000256" key="7">
    <source>
        <dbReference type="ARBA" id="ARBA00022801"/>
    </source>
</evidence>
<dbReference type="Proteomes" id="UP001231189">
    <property type="component" value="Unassembled WGS sequence"/>
</dbReference>
<feature type="region of interest" description="Disordered" evidence="10">
    <location>
        <begin position="565"/>
        <end position="633"/>
    </location>
</feature>
<sequence length="2635" mass="300717">MVSASDELRVRFFSQSLTGPAFGWYTSLLPNSVRTWKQLEEQFHEQYHSEATEASLADLTQVRQRRGETVSEYIQRFRTVRNRCYSDEDIPTSLLPPSLPTEDEPAVKLKSNEVRIGPMTRARAKLLKQQVNLFLNDTLIDENFILPKSYYLCIIRYQEETSIARGEEQLDMKTDVKMAVKLDMELDMKISHGRAREEREACARGEEEVQAGPTRSTPPDPSQPPATANRTTTGRSPRPDETGNFAASSPGPTTDRTVRSTARDNKIVNQENKNSADIITWREYEALRNEMRREFRTNDDELKSTVDEIKQTLDATNVTVTGLSDQMTDIQRNIADMRLAIENLTVLQQQQQEDDEDPELEDDAHNARGAPRGHRPRGLVPLGRNGRGQDEEDGLGKPKFSIPKFEGGADVEEYLTWELKIEKLWSLHPHYSEDRKIKLASSEFDGYALRWWDSLIRNLDEDGAQPIRTWRAMKEAMTSRFVPTNYMRNIFDKLTLLRQGVKTVDEYYMEMEMLMQRGRVRESLEMTMQRFLNGLKYDVKGIVRHYTYTNMNQLLHHAREAESQLAEEAKVKGRATGAGRFTPRAPSTAPAPSTRSAPYSTPPSKPVSNVSNAKKSESAASTSGSGASTTRNRDMLCHTCGGKGHFKRDCPNRKVMFINEDNEYETGDDADPNAPDNDDYDTDGEDAYPSDARTIVVSQRALNVLPSASTQRCNLFQTKALVGPDKACKVIIDGGSCRNLASKELCTKLKLKYLPHPHPYYIQWLSDNGEMKVNHMVRVEFAIGPYKDCIDFDVVPMTEFGDVFPEEVPAGLPPLRGIEHQIDLIPGASLPNRAPYRTNPEETKEIQKQVQALLDKGYIRISLSPCAVPVILVPKKDGTWRMCVDCRAINNITIRYRHPIPRLEDMLDELSGAAVFSKIDLRSGYHQIRMKEGDEWKTAFKTKFGLYEWLVMPFGLTNAPSTFMRLMNHVLREFIGKFVVVYFDDILIYSRNESDHTIHIRHVLQVLRDNQLYGNLEKCTFCKDKVIFLGYVVSKHGVEVDVSKIEAIQNWPTPMNVSQVRSFHGLAGFYRRFVPNFSTIAAPLNDLTKKGVVFEWGAAQDHAFDELKRLLTSAPLLALPDFNKQFEIECDASGIGIGGVLMQEGRPIAYFSEKLSGAKLNYPIYDKELYALIRVLEVWQHYLWPKEFIIHSDHEALKYLKAQSTLHKRLAKWVEFIESFPYIIKHKKGKDNIVADALSRKNMLLTQLDVKIPGLEILCDLYATDHDFAEPYRLCALGKAWEKYHIHDGFLFRANKLCVPESSVRLLLLQESHAGGLMGHFGREKTLLMLADHFYWPKMRRDVDRYVRRCITCNKSKSKLKPHGLYTPLPAPTTPWEDISMDFVLGLPRTKRGHDSIFVVVDRFSKMSHFIACHKSDDASHIANLFFREIVRLHGVPKTIVSDRDVKFMSYFWKTLWRKLGTKLLFSTTCHPQTDGQTEVVNRTLSQLLRSMIKKNLKEWEECLPHVEFAYNRAVHSTTELCPFEVVYGFKPITPLDLLPLPIHERVNMEASKRADYVKKIHEKTKELIEKKGKSNAARMNKKRKEMLFKPGDLVWVHFRKDRFPKLRKSKLKPRGDGPYKVLAKINDNAYSIDLPEDEFGVSNSFNVGGDDEDIPTSLLPPSLPTEDEPAVKLKSNEVRIGPMTRARAKLLKQQVNLYQEETSIARGEEQLDMKTDVKMAVKLDMELDMKISHGRAREEREACARGEEEVQAGPEPELYQDKYKRVALIETDEDEDFEGDQEVAVAEWTRGAKPVSYKWVKQPGPAKGFDFDLSKTEQIFDLLLKEKQLKLPEGHKIPTPQEMNGKPYCKWHHTFTHATNDCKVLRGQIQMAIEQGRLLFGQFAMRVDTQPFPEVNMVDLSQCIGREPGFSFGINMAGFADRHGDDKPESSHSRGKDKKEADPRDRPQHDDRRYLTEKEVISVRYQRPLSAHLLNKYEQQYDRRRRYDEDDDRYRRSDADNRKYRRHEGVQRLRNLEEAEAQYLYTLRKARPDLAVKIQQTLETEARPPKKVWRPKQTKADAGTSADTNMVFVLPSEFCAPRDEEVSVAQFDCGPRPVIFEKPKEKSYRHLKALYLKGYINGQPISKMLVDTGAAVNIMPYSMLRRLGRSTEDLIKTNVTLSDFNGQPSEAKGVLNVDLTVGRKTIPTSFFIVDSKSTYAVLLGRDWIHANCCIPSTMHQCIIQWDGDEVEVVHADDSVDISLAAMNIWEANDQEPLSGINLDDCERIEATKNGIAGEPVKYEDLPPEHKKRYDELKVILEADLIGAFEKTRSHGIKFKGFQPEGALDGLDLSLPSDERTRALRQEVNYAVAHSLHRHAESLVNTLERVALNVVQEVTKHKYSPSGPALGTHQGEPPKEIPHGYVCTYVPDCNDWMTQVTAGRTVTAGGVAGADAEKQAWLTKYATSTSHERSASAAPTVDEITAIMRDKFGILPKKRMIGYSKPYPNDYDLIPLPPKYRLPDFTKFSGSEGTSSIEHVSRYLAQLGMVSASDELRVRFFSQSLTGPAFGWYTSLLPNSVRTWKQLEEQFHEQYHSEATEASLADLTQVRQRRGETVSEYIQRFRTVRNRCYSVRLTKEAVELAVAGLSRRSKI</sequence>
<keyword evidence="15" id="KW-1185">Reference proteome</keyword>
<keyword evidence="9" id="KW-0862">Zinc</keyword>
<keyword evidence="3" id="KW-0808">Transferase</keyword>
<dbReference type="Gene3D" id="4.10.60.10">
    <property type="entry name" value="Zinc finger, CCHC-type"/>
    <property type="match status" value="1"/>
</dbReference>
<dbReference type="Pfam" id="PF17921">
    <property type="entry name" value="Integrase_H2C2"/>
    <property type="match status" value="1"/>
</dbReference>
<reference evidence="14" key="1">
    <citation type="submission" date="2023-07" db="EMBL/GenBank/DDBJ databases">
        <title>A chromosome-level genome assembly of Lolium multiflorum.</title>
        <authorList>
            <person name="Chen Y."/>
            <person name="Copetti D."/>
            <person name="Kolliker R."/>
            <person name="Studer B."/>
        </authorList>
    </citation>
    <scope>NUCLEOTIDE SEQUENCE</scope>
    <source>
        <strain evidence="14">02402/16</strain>
        <tissue evidence="14">Leaf</tissue>
    </source>
</reference>
<dbReference type="InterPro" id="IPR001878">
    <property type="entry name" value="Znf_CCHC"/>
</dbReference>
<dbReference type="SUPFAM" id="SSF53098">
    <property type="entry name" value="Ribonuclease H-like"/>
    <property type="match status" value="1"/>
</dbReference>
<dbReference type="EMBL" id="JAUUTY010000001">
    <property type="protein sequence ID" value="KAK1698675.1"/>
    <property type="molecule type" value="Genomic_DNA"/>
</dbReference>
<dbReference type="Gene3D" id="3.30.420.10">
    <property type="entry name" value="Ribonuclease H-like superfamily/Ribonuclease H"/>
    <property type="match status" value="1"/>
</dbReference>
<dbReference type="Gene3D" id="3.10.10.10">
    <property type="entry name" value="HIV Type 1 Reverse Transcriptase, subunit A, domain 1"/>
    <property type="match status" value="1"/>
</dbReference>
<evidence type="ECO:0000256" key="9">
    <source>
        <dbReference type="PROSITE-ProRule" id="PRU00047"/>
    </source>
</evidence>
<dbReference type="InterPro" id="IPR036397">
    <property type="entry name" value="RNaseH_sf"/>
</dbReference>
<dbReference type="Gene3D" id="1.10.340.70">
    <property type="match status" value="1"/>
</dbReference>
<evidence type="ECO:0000256" key="3">
    <source>
        <dbReference type="ARBA" id="ARBA00022679"/>
    </source>
</evidence>
<feature type="compositionally biased region" description="Low complexity" evidence="10">
    <location>
        <begin position="582"/>
        <end position="599"/>
    </location>
</feature>
<feature type="region of interest" description="Disordered" evidence="10">
    <location>
        <begin position="349"/>
        <end position="401"/>
    </location>
</feature>
<evidence type="ECO:0000259" key="11">
    <source>
        <dbReference type="PROSITE" id="PS50158"/>
    </source>
</evidence>
<dbReference type="GO" id="GO:0003964">
    <property type="term" value="F:RNA-directed DNA polymerase activity"/>
    <property type="evidence" value="ECO:0007669"/>
    <property type="project" value="UniProtKB-KW"/>
</dbReference>
<dbReference type="InterPro" id="IPR056924">
    <property type="entry name" value="SH3_Tf2-1"/>
</dbReference>
<dbReference type="InterPro" id="IPR001584">
    <property type="entry name" value="Integrase_cat-core"/>
</dbReference>
<evidence type="ECO:0000256" key="10">
    <source>
        <dbReference type="SAM" id="MobiDB-lite"/>
    </source>
</evidence>
<keyword evidence="4" id="KW-0548">Nucleotidyltransferase</keyword>
<feature type="region of interest" description="Disordered" evidence="10">
    <location>
        <begin position="663"/>
        <end position="684"/>
    </location>
</feature>
<protein>
    <recommendedName>
        <fullName evidence="1">RNA-directed DNA polymerase</fullName>
        <ecNumber evidence="1">2.7.7.49</ecNumber>
    </recommendedName>
</protein>
<dbReference type="PROSITE" id="PS50878">
    <property type="entry name" value="RT_POL"/>
    <property type="match status" value="1"/>
</dbReference>
<keyword evidence="5" id="KW-0540">Nuclease</keyword>
<dbReference type="CDD" id="cd01647">
    <property type="entry name" value="RT_LTR"/>
    <property type="match status" value="1"/>
</dbReference>
<dbReference type="SUPFAM" id="SSF56672">
    <property type="entry name" value="DNA/RNA polymerases"/>
    <property type="match status" value="1"/>
</dbReference>
<evidence type="ECO:0000256" key="5">
    <source>
        <dbReference type="ARBA" id="ARBA00022722"/>
    </source>
</evidence>
<dbReference type="Pfam" id="PF13975">
    <property type="entry name" value="gag-asp_proteas"/>
    <property type="match status" value="1"/>
</dbReference>
<dbReference type="InterPro" id="IPR043502">
    <property type="entry name" value="DNA/RNA_pol_sf"/>
</dbReference>
<dbReference type="FunFam" id="3.30.70.270:FF:000020">
    <property type="entry name" value="Transposon Tf2-6 polyprotein-like Protein"/>
    <property type="match status" value="1"/>
</dbReference>
<evidence type="ECO:0000313" key="14">
    <source>
        <dbReference type="EMBL" id="KAK1698675.1"/>
    </source>
</evidence>